<name>A0A7Z7FD77_9EURY</name>
<sequence length="68" mass="7701">MEDRLRIQPFIVEHLLGKDVIVYCGGILTFRGNVKACSDGVLTLEITKDRYSHISVDSIITIKYDEDS</sequence>
<dbReference type="InterPro" id="IPR054192">
    <property type="entry name" value="DUF6897"/>
</dbReference>
<accession>A0A7Z7FD77</accession>
<dbReference type="Pfam" id="PF21838">
    <property type="entry name" value="DUF6897"/>
    <property type="match status" value="1"/>
</dbReference>
<dbReference type="Proteomes" id="UP000199259">
    <property type="component" value="Unassembled WGS sequence"/>
</dbReference>
<evidence type="ECO:0000313" key="2">
    <source>
        <dbReference type="Proteomes" id="UP000199259"/>
    </source>
</evidence>
<reference evidence="1 2" key="1">
    <citation type="submission" date="2016-10" db="EMBL/GenBank/DDBJ databases">
        <authorList>
            <person name="Varghese N."/>
            <person name="Submissions S."/>
        </authorList>
    </citation>
    <scope>NUCLEOTIDE SEQUENCE [LARGE SCALE GENOMIC DNA]</scope>
    <source>
        <strain evidence="1 2">PL 12/M</strain>
    </source>
</reference>
<keyword evidence="2" id="KW-1185">Reference proteome</keyword>
<organism evidence="1 2">
    <name type="scientific">Methanolobus vulcani</name>
    <dbReference type="NCBI Taxonomy" id="38026"/>
    <lineage>
        <taxon>Archaea</taxon>
        <taxon>Methanobacteriati</taxon>
        <taxon>Methanobacteriota</taxon>
        <taxon>Stenosarchaea group</taxon>
        <taxon>Methanomicrobia</taxon>
        <taxon>Methanosarcinales</taxon>
        <taxon>Methanosarcinaceae</taxon>
        <taxon>Methanolobus</taxon>
    </lineage>
</organism>
<dbReference type="AlphaFoldDB" id="A0A7Z7FD77"/>
<protein>
    <submittedName>
        <fullName evidence="1">Uncharacterized protein</fullName>
    </submittedName>
</protein>
<dbReference type="NCBIfam" id="NF041655">
    <property type="entry name" value="MM0924_fam"/>
    <property type="match status" value="1"/>
</dbReference>
<proteinExistence type="predicted"/>
<dbReference type="RefSeq" id="WP_091708078.1">
    <property type="nucleotide sequence ID" value="NZ_FNCA01000001.1"/>
</dbReference>
<dbReference type="EMBL" id="FNCA01000001">
    <property type="protein sequence ID" value="SDF30853.1"/>
    <property type="molecule type" value="Genomic_DNA"/>
</dbReference>
<gene>
    <name evidence="1" type="ORF">SAMN04488589_0301</name>
</gene>
<comment type="caution">
    <text evidence="1">The sequence shown here is derived from an EMBL/GenBank/DDBJ whole genome shotgun (WGS) entry which is preliminary data.</text>
</comment>
<dbReference type="InterPro" id="IPR048163">
    <property type="entry name" value="MM0924_fam"/>
</dbReference>
<evidence type="ECO:0000313" key="1">
    <source>
        <dbReference type="EMBL" id="SDF30853.1"/>
    </source>
</evidence>